<sequence>MRGTQLQRRRPPRRLVRRFLAHRPAVASLVVLTIVVVAAFAVPLVWQYSYADITPDSSVPPSLDHPFGTDNLGHDAFAQVLRGIQRSLEISVLVALVSGLVGTVWGSLAGYYGGRVDSLLMRTCDLVLTLPLLAVAAVLANATSGSWWLVALVLSALSWALIARVVRGVVLSVREKEFIEAARALGSTDLRIIATHVVPNVVGPVTVTVTILLSTAILAETALSYLGFGVQAPDVSLGLLVSASSTAVSTRPWLFYFPGLFIIVIALAVNFIGDGLREALDPKQNRVRR</sequence>
<dbReference type="InterPro" id="IPR050366">
    <property type="entry name" value="BP-dependent_transpt_permease"/>
</dbReference>
<keyword evidence="6" id="KW-0571">Peptide transport</keyword>
<dbReference type="Pfam" id="PF00528">
    <property type="entry name" value="BPD_transp_1"/>
    <property type="match status" value="1"/>
</dbReference>
<evidence type="ECO:0000256" key="4">
    <source>
        <dbReference type="ARBA" id="ARBA00022519"/>
    </source>
</evidence>
<feature type="transmembrane region" description="Helical" evidence="12">
    <location>
        <begin position="21"/>
        <end position="46"/>
    </location>
</feature>
<evidence type="ECO:0000313" key="15">
    <source>
        <dbReference type="Proteomes" id="UP001500571"/>
    </source>
</evidence>
<evidence type="ECO:0000256" key="6">
    <source>
        <dbReference type="ARBA" id="ARBA00022856"/>
    </source>
</evidence>
<dbReference type="PANTHER" id="PTHR43386:SF2">
    <property type="entry name" value="OLIGOPEPTIDE TRANSPORT SYSTEM PERMEASE PROTEIN OPPC"/>
    <property type="match status" value="1"/>
</dbReference>
<dbReference type="Proteomes" id="UP001500571">
    <property type="component" value="Unassembled WGS sequence"/>
</dbReference>
<evidence type="ECO:0000256" key="5">
    <source>
        <dbReference type="ARBA" id="ARBA00022692"/>
    </source>
</evidence>
<evidence type="ECO:0000256" key="9">
    <source>
        <dbReference type="ARBA" id="ARBA00023136"/>
    </source>
</evidence>
<comment type="subcellular location">
    <subcellularLocation>
        <location evidence="1">Cell inner membrane</location>
        <topology evidence="1">Multi-pass membrane protein</topology>
    </subcellularLocation>
    <subcellularLocation>
        <location evidence="12">Cell membrane</location>
        <topology evidence="12">Multi-pass membrane protein</topology>
    </subcellularLocation>
</comment>
<dbReference type="InterPro" id="IPR035906">
    <property type="entry name" value="MetI-like_sf"/>
</dbReference>
<evidence type="ECO:0000256" key="1">
    <source>
        <dbReference type="ARBA" id="ARBA00004429"/>
    </source>
</evidence>
<evidence type="ECO:0000256" key="10">
    <source>
        <dbReference type="ARBA" id="ARBA00024202"/>
    </source>
</evidence>
<evidence type="ECO:0000256" key="3">
    <source>
        <dbReference type="ARBA" id="ARBA00022475"/>
    </source>
</evidence>
<dbReference type="InterPro" id="IPR025966">
    <property type="entry name" value="OppC_N"/>
</dbReference>
<dbReference type="SUPFAM" id="SSF161098">
    <property type="entry name" value="MetI-like"/>
    <property type="match status" value="1"/>
</dbReference>
<feature type="transmembrane region" description="Helical" evidence="12">
    <location>
        <begin position="90"/>
        <end position="112"/>
    </location>
</feature>
<dbReference type="PANTHER" id="PTHR43386">
    <property type="entry name" value="OLIGOPEPTIDE TRANSPORT SYSTEM PERMEASE PROTEIN APPC"/>
    <property type="match status" value="1"/>
</dbReference>
<comment type="caution">
    <text evidence="14">The sequence shown here is derived from an EMBL/GenBank/DDBJ whole genome shotgun (WGS) entry which is preliminary data.</text>
</comment>
<keyword evidence="7" id="KW-0653">Protein transport</keyword>
<dbReference type="InterPro" id="IPR000515">
    <property type="entry name" value="MetI-like"/>
</dbReference>
<keyword evidence="8 12" id="KW-1133">Transmembrane helix</keyword>
<organism evidence="14 15">
    <name type="scientific">Nocardioides panacihumi</name>
    <dbReference type="NCBI Taxonomy" id="400774"/>
    <lineage>
        <taxon>Bacteria</taxon>
        <taxon>Bacillati</taxon>
        <taxon>Actinomycetota</taxon>
        <taxon>Actinomycetes</taxon>
        <taxon>Propionibacteriales</taxon>
        <taxon>Nocardioidaceae</taxon>
        <taxon>Nocardioides</taxon>
    </lineage>
</organism>
<dbReference type="PROSITE" id="PS50928">
    <property type="entry name" value="ABC_TM1"/>
    <property type="match status" value="1"/>
</dbReference>
<evidence type="ECO:0000256" key="2">
    <source>
        <dbReference type="ARBA" id="ARBA00022448"/>
    </source>
</evidence>
<accession>A0ABN2RV04</accession>
<dbReference type="EMBL" id="BAAAPB010000005">
    <property type="protein sequence ID" value="GAA1975082.1"/>
    <property type="molecule type" value="Genomic_DNA"/>
</dbReference>
<keyword evidence="2 12" id="KW-0813">Transport</keyword>
<name>A0ABN2RV04_9ACTN</name>
<feature type="transmembrane region" description="Helical" evidence="12">
    <location>
        <begin position="253"/>
        <end position="273"/>
    </location>
</feature>
<gene>
    <name evidence="14" type="ORF">GCM10009798_40410</name>
</gene>
<keyword evidence="9 12" id="KW-0472">Membrane</keyword>
<evidence type="ECO:0000313" key="14">
    <source>
        <dbReference type="EMBL" id="GAA1975082.1"/>
    </source>
</evidence>
<evidence type="ECO:0000256" key="11">
    <source>
        <dbReference type="ARBA" id="ARBA00072251"/>
    </source>
</evidence>
<dbReference type="RefSeq" id="WP_344048030.1">
    <property type="nucleotide sequence ID" value="NZ_BAAAPB010000005.1"/>
</dbReference>
<evidence type="ECO:0000256" key="8">
    <source>
        <dbReference type="ARBA" id="ARBA00022989"/>
    </source>
</evidence>
<evidence type="ECO:0000256" key="7">
    <source>
        <dbReference type="ARBA" id="ARBA00022927"/>
    </source>
</evidence>
<keyword evidence="4" id="KW-0997">Cell inner membrane</keyword>
<comment type="similarity">
    <text evidence="10">Belongs to the binding-protein-dependent transport system permease family. OppBC subfamily.</text>
</comment>
<keyword evidence="15" id="KW-1185">Reference proteome</keyword>
<evidence type="ECO:0000256" key="12">
    <source>
        <dbReference type="RuleBase" id="RU363032"/>
    </source>
</evidence>
<feature type="domain" description="ABC transmembrane type-1" evidence="13">
    <location>
        <begin position="84"/>
        <end position="273"/>
    </location>
</feature>
<evidence type="ECO:0000259" key="13">
    <source>
        <dbReference type="PROSITE" id="PS50928"/>
    </source>
</evidence>
<proteinExistence type="inferred from homology"/>
<protein>
    <recommendedName>
        <fullName evidence="11">Oligopeptide transport system permease protein OppC</fullName>
    </recommendedName>
</protein>
<feature type="transmembrane region" description="Helical" evidence="12">
    <location>
        <begin position="197"/>
        <end position="219"/>
    </location>
</feature>
<dbReference type="Pfam" id="PF12911">
    <property type="entry name" value="OppC_N"/>
    <property type="match status" value="1"/>
</dbReference>
<reference evidence="14 15" key="1">
    <citation type="journal article" date="2019" name="Int. J. Syst. Evol. Microbiol.">
        <title>The Global Catalogue of Microorganisms (GCM) 10K type strain sequencing project: providing services to taxonomists for standard genome sequencing and annotation.</title>
        <authorList>
            <consortium name="The Broad Institute Genomics Platform"/>
            <consortium name="The Broad Institute Genome Sequencing Center for Infectious Disease"/>
            <person name="Wu L."/>
            <person name="Ma J."/>
        </authorList>
    </citation>
    <scope>NUCLEOTIDE SEQUENCE [LARGE SCALE GENOMIC DNA]</scope>
    <source>
        <strain evidence="14 15">JCM 15309</strain>
    </source>
</reference>
<feature type="transmembrane region" description="Helical" evidence="12">
    <location>
        <begin position="146"/>
        <end position="166"/>
    </location>
</feature>
<keyword evidence="5 12" id="KW-0812">Transmembrane</keyword>
<dbReference type="CDD" id="cd06261">
    <property type="entry name" value="TM_PBP2"/>
    <property type="match status" value="1"/>
</dbReference>
<feature type="transmembrane region" description="Helical" evidence="12">
    <location>
        <begin position="119"/>
        <end position="140"/>
    </location>
</feature>
<dbReference type="Gene3D" id="1.10.3720.10">
    <property type="entry name" value="MetI-like"/>
    <property type="match status" value="1"/>
</dbReference>
<keyword evidence="3" id="KW-1003">Cell membrane</keyword>